<evidence type="ECO:0000256" key="2">
    <source>
        <dbReference type="SAM" id="Phobius"/>
    </source>
</evidence>
<feature type="domain" description="DUF1731" evidence="4">
    <location>
        <begin position="256"/>
        <end position="303"/>
    </location>
</feature>
<sequence length="305" mass="33681">MAKTILITGGTGTIGRRLTQRLLEQGFRVSLLSRSAAKKDNPNVTVYQWDVEKGHIDPQAILTADHIIHLAGTGIADERWTDARKQQIIESRTQSTHLLASALRSGKHHVKSFVSSSAIGYYGGDTGDRPLTESSEGGSDFLAQVVRAWERSVDEIAGLGIRTVKLRTGIVLTMEGGALPKLVQPVRLGAGAPLGSGQQYMSWIHIDDLCRMYLQAVIDDHWQGIYNAVADKPVTNETFTRLIIELLDKPHFLPRVPAFAIRLLFGEMAIVVLGGNYVLNKRIREETGFEYLFPDLIAALRDLLN</sequence>
<keyword evidence="6" id="KW-1185">Reference proteome</keyword>
<dbReference type="AlphaFoldDB" id="A0A3P1BDL8"/>
<dbReference type="InterPro" id="IPR010099">
    <property type="entry name" value="SDR39U1"/>
</dbReference>
<dbReference type="Gene3D" id="3.40.50.720">
    <property type="entry name" value="NAD(P)-binding Rossmann-like Domain"/>
    <property type="match status" value="1"/>
</dbReference>
<protein>
    <submittedName>
        <fullName evidence="5">TIGR01777 family protein</fullName>
    </submittedName>
</protein>
<dbReference type="InterPro" id="IPR013549">
    <property type="entry name" value="DUF1731"/>
</dbReference>
<comment type="caution">
    <text evidence="5">The sequence shown here is derived from an EMBL/GenBank/DDBJ whole genome shotgun (WGS) entry which is preliminary data.</text>
</comment>
<evidence type="ECO:0000259" key="3">
    <source>
        <dbReference type="Pfam" id="PF01370"/>
    </source>
</evidence>
<accession>A0A3P1BDL8</accession>
<dbReference type="PANTHER" id="PTHR11092:SF0">
    <property type="entry name" value="EPIMERASE FAMILY PROTEIN SDR39U1"/>
    <property type="match status" value="1"/>
</dbReference>
<dbReference type="OrthoDB" id="9801773at2"/>
<dbReference type="Pfam" id="PF01370">
    <property type="entry name" value="Epimerase"/>
    <property type="match status" value="1"/>
</dbReference>
<name>A0A3P1BDL8_9BACT</name>
<evidence type="ECO:0000313" key="6">
    <source>
        <dbReference type="Proteomes" id="UP000271925"/>
    </source>
</evidence>
<reference evidence="5 6" key="1">
    <citation type="submission" date="2018-11" db="EMBL/GenBank/DDBJ databases">
        <authorList>
            <person name="Zhou Z."/>
            <person name="Wang G."/>
        </authorList>
    </citation>
    <scope>NUCLEOTIDE SEQUENCE [LARGE SCALE GENOMIC DNA]</scope>
    <source>
        <strain evidence="5 6">KCTC52004</strain>
    </source>
</reference>
<gene>
    <name evidence="5" type="ORF">EHT25_29875</name>
</gene>
<dbReference type="Pfam" id="PF08338">
    <property type="entry name" value="DUF1731"/>
    <property type="match status" value="1"/>
</dbReference>
<dbReference type="InterPro" id="IPR001509">
    <property type="entry name" value="Epimerase_deHydtase"/>
</dbReference>
<feature type="transmembrane region" description="Helical" evidence="2">
    <location>
        <begin position="259"/>
        <end position="279"/>
    </location>
</feature>
<evidence type="ECO:0000256" key="1">
    <source>
        <dbReference type="ARBA" id="ARBA00009353"/>
    </source>
</evidence>
<comment type="similarity">
    <text evidence="1">Belongs to the NAD(P)-dependent epimerase/dehydratase family. SDR39U1 subfamily.</text>
</comment>
<keyword evidence="2" id="KW-0812">Transmembrane</keyword>
<dbReference type="EMBL" id="RQJO01000015">
    <property type="protein sequence ID" value="RRA99178.1"/>
    <property type="molecule type" value="Genomic_DNA"/>
</dbReference>
<proteinExistence type="inferred from homology"/>
<feature type="domain" description="NAD-dependent epimerase/dehydratase" evidence="3">
    <location>
        <begin position="5"/>
        <end position="218"/>
    </location>
</feature>
<dbReference type="RefSeq" id="WP_124879092.1">
    <property type="nucleotide sequence ID" value="NZ_RQJO01000015.1"/>
</dbReference>
<evidence type="ECO:0000313" key="5">
    <source>
        <dbReference type="EMBL" id="RRA99178.1"/>
    </source>
</evidence>
<dbReference type="SUPFAM" id="SSF51735">
    <property type="entry name" value="NAD(P)-binding Rossmann-fold domains"/>
    <property type="match status" value="1"/>
</dbReference>
<dbReference type="InterPro" id="IPR036291">
    <property type="entry name" value="NAD(P)-bd_dom_sf"/>
</dbReference>
<dbReference type="Proteomes" id="UP000271925">
    <property type="component" value="Unassembled WGS sequence"/>
</dbReference>
<organism evidence="5 6">
    <name type="scientific">Larkinella rosea</name>
    <dbReference type="NCBI Taxonomy" id="2025312"/>
    <lineage>
        <taxon>Bacteria</taxon>
        <taxon>Pseudomonadati</taxon>
        <taxon>Bacteroidota</taxon>
        <taxon>Cytophagia</taxon>
        <taxon>Cytophagales</taxon>
        <taxon>Spirosomataceae</taxon>
        <taxon>Larkinella</taxon>
    </lineage>
</organism>
<evidence type="ECO:0000259" key="4">
    <source>
        <dbReference type="Pfam" id="PF08338"/>
    </source>
</evidence>
<keyword evidence="2" id="KW-1133">Transmembrane helix</keyword>
<keyword evidence="2" id="KW-0472">Membrane</keyword>
<dbReference type="NCBIfam" id="TIGR01777">
    <property type="entry name" value="yfcH"/>
    <property type="match status" value="1"/>
</dbReference>
<dbReference type="PANTHER" id="PTHR11092">
    <property type="entry name" value="SUGAR NUCLEOTIDE EPIMERASE RELATED"/>
    <property type="match status" value="1"/>
</dbReference>